<dbReference type="HOGENOM" id="CLU_000604_19_1_1"/>
<feature type="transmembrane region" description="Helical" evidence="7">
    <location>
        <begin position="1016"/>
        <end position="1037"/>
    </location>
</feature>
<dbReference type="eggNOG" id="KOG0059">
    <property type="taxonomic scope" value="Eukaryota"/>
</dbReference>
<dbReference type="PROSITE" id="PS00211">
    <property type="entry name" value="ABC_TRANSPORTER_1"/>
    <property type="match status" value="1"/>
</dbReference>
<dbReference type="PANTHER" id="PTHR19229">
    <property type="entry name" value="ATP-BINDING CASSETTE TRANSPORTER SUBFAMILY A ABCA"/>
    <property type="match status" value="1"/>
</dbReference>
<evidence type="ECO:0000313" key="9">
    <source>
        <dbReference type="EMBL" id="EDV35859.2"/>
    </source>
</evidence>
<dbReference type="InterPro" id="IPR003439">
    <property type="entry name" value="ABC_transporter-like_ATP-bd"/>
</dbReference>
<organism evidence="9 10">
    <name type="scientific">Drosophila ananassae</name>
    <name type="common">Fruit fly</name>
    <dbReference type="NCBI Taxonomy" id="7217"/>
    <lineage>
        <taxon>Eukaryota</taxon>
        <taxon>Metazoa</taxon>
        <taxon>Ecdysozoa</taxon>
        <taxon>Arthropoda</taxon>
        <taxon>Hexapoda</taxon>
        <taxon>Insecta</taxon>
        <taxon>Pterygota</taxon>
        <taxon>Neoptera</taxon>
        <taxon>Endopterygota</taxon>
        <taxon>Diptera</taxon>
        <taxon>Brachycera</taxon>
        <taxon>Muscomorpha</taxon>
        <taxon>Ephydroidea</taxon>
        <taxon>Drosophilidae</taxon>
        <taxon>Drosophila</taxon>
        <taxon>Sophophora</taxon>
    </lineage>
</organism>
<dbReference type="InterPro" id="IPR013525">
    <property type="entry name" value="ABC2_TM"/>
</dbReference>
<evidence type="ECO:0000256" key="2">
    <source>
        <dbReference type="ARBA" id="ARBA00022692"/>
    </source>
</evidence>
<comment type="subcellular location">
    <subcellularLocation>
        <location evidence="1">Membrane</location>
        <topology evidence="1">Multi-pass membrane protein</topology>
    </subcellularLocation>
</comment>
<proteinExistence type="predicted"/>
<keyword evidence="4" id="KW-0067">ATP-binding</keyword>
<evidence type="ECO:0000256" key="4">
    <source>
        <dbReference type="ARBA" id="ARBA00022840"/>
    </source>
</evidence>
<protein>
    <recommendedName>
        <fullName evidence="8">ABC transporter domain-containing protein</fullName>
    </recommendedName>
</protein>
<keyword evidence="3" id="KW-0547">Nucleotide-binding</keyword>
<dbReference type="PROSITE" id="PS50893">
    <property type="entry name" value="ABC_TRANSPORTER_2"/>
    <property type="match status" value="2"/>
</dbReference>
<keyword evidence="9" id="KW-0378">Hydrolase</keyword>
<sequence length="1653" mass="190527">MQNYPSTPKDQSRVCVLWLVICKTARVQVGNLLTTLIIILGPMIVFVIYSTTIFLARKTTDEVYKRPPPIDIRTDVPSIYYSPTNDVIDRVIRFMVMELDPKEFRGFKNGTSMIEELTEEDGFVGIEFDDNLIDITKLPSKVTVSILFPKHLRTTPKMMWETGALYRHLHLTADYYRFEGFLIVQSKLSEALIREKNSSVAMPKVFLEHLPGPWSSESELNERRLSLAGFLVLPFTISAAFLTQLIVRDRQEHVTAMLELMHVNSWIHWTSWFIIGFVLLALPTVLLVMLQKGRFYPKADMFVILTFLLVYIVELLCSSFMISVFVNDSIMVQIAILILHLMSWLPWRLLLKGYQGSFLRTLVSCFFLYSSLTVGLHQLIEHETLYRGMEFDHIFTYSDQEEHFCIGIVILIMLLGSVFRILVLFYVEALRGIRPRKWYFPFQRSFWCPRKRSADDVESESVDQEQGHRDRPLVIRARKLVKIYNNNKVVDNFTLTCYQDEITVIMGHNDSGKTTILMMLSGIVRPTSGTVIINGYDMDRETSKARQSMSFCPQRNILFEKNKVKWHINFYCRLKGMNRSDAAEETKRYLQVCHLEEYASHTVQELSSGMKRMLSVCCALCGHTKIVLLDEPGTSMDPLVRRDMWDLLRKERMGRCIIVSTHNMYEAEILADNIVMLCDGRVFGYGTPAFLTQAPELGAIFKLTCTKDDSCLVSEVTHFLQKRIPDIVLDKEYNLQVSYMLPTKNIRDFSTLFGDLEESLENLKITGFSVEAPTLSNMFFRIGEEMHAALDRSISVLRMSQASPFGSLINLLPSFDVREDNPIQIVHNQWRAILGKKWIFTKRHQGLYIVMILFPILTFIMVFLSEFLFYWILGTPHPKVMTNMQNYTNRVLLTECIDDNVELINVYTQMGKDQKAMVINTEEEPIYNFALSHMLKYEMELQQSFLCGITVNLGNKTVIAWQNTMLEHGSALSLGLVYQAIGKHMAGIDIEIVNKPRQDHFTDVVIGLNEFNSVEFSSFVCFYLVLATATFAVMPVLERETDLRHLQLSSGMGRATYWMAHMAWDFSTYMVMVFSLILVVGLTTGTAVPMMILLLAFGYAAIAFTYLISLFSGNIGSLFSLVMYINMLGVVAIFIHPYKEKRRFLVFECILLILPHYALFCGEQNILTEDERFYNYQGRVSEQARKAGKIDRAHMSRNPVLYNNIELLYLLISGIVYFLLVIYSWIPRRIAYCLKAIRNEQIHPNTQDEDIEVQRLRQRMDDITKNKFVNFPLILRKVTKRYNDLVAVQCLTVDLNSFECLCLLGRNGAGKSSTFYMIVGKIPITAGGIYIKGLNVKRNRRALRHVGFCPREPTLANYMTGRQMLHFSCLINGVRRNLIPNVVNHMEQSFLLDRQLDTPIGNCNNGMKRKLMLAIASMAPTLICLDEPTAGVDMNAKYTIWHVLDNLRLGGLAILVTTTSMQECEVLATNVGILERGSLLCYGSLTRLKNRFDKNIYVKVKVGSKEELADAKEEFERFDGMLKLRQSTWLGDTPLLLRESSSSSLDWRPVSAERLNDGESRQSESQMRSMYEKLLREVEIQFLDDHPDSKMSHKYTYRGIIIFSIPKDKVRYSKLFHYMETRKHRMQVLYYSISHTTLEDVFLDFISKHHVDP</sequence>
<dbReference type="CDD" id="cd03263">
    <property type="entry name" value="ABC_subfamily_A"/>
    <property type="match status" value="2"/>
</dbReference>
<feature type="transmembrane region" description="Helical" evidence="7">
    <location>
        <begin position="330"/>
        <end position="351"/>
    </location>
</feature>
<dbReference type="STRING" id="7217.B3MHM3"/>
<dbReference type="SMART" id="SM00382">
    <property type="entry name" value="AAA"/>
    <property type="match status" value="2"/>
</dbReference>
<dbReference type="GO" id="GO:0005319">
    <property type="term" value="F:lipid transporter activity"/>
    <property type="evidence" value="ECO:0007669"/>
    <property type="project" value="TreeGrafter"/>
</dbReference>
<dbReference type="GeneID" id="6495108"/>
<gene>
    <name evidence="9" type="primary">Dana\GF12256</name>
    <name evidence="9" type="synonym">dana_GLEANR_12262</name>
    <name evidence="9" type="ORF">GF12256</name>
</gene>
<dbReference type="InterPro" id="IPR026082">
    <property type="entry name" value="ABCA"/>
</dbReference>
<feature type="transmembrane region" description="Helical" evidence="7">
    <location>
        <begin position="302"/>
        <end position="324"/>
    </location>
</feature>
<dbReference type="InterPro" id="IPR027417">
    <property type="entry name" value="P-loop_NTPase"/>
</dbReference>
<dbReference type="GO" id="GO:0016020">
    <property type="term" value="C:membrane"/>
    <property type="evidence" value="ECO:0007669"/>
    <property type="project" value="UniProtKB-SubCell"/>
</dbReference>
<dbReference type="PANTHER" id="PTHR19229:SF250">
    <property type="entry name" value="ABC TRANSPORTER DOMAIN-CONTAINING PROTEIN-RELATED"/>
    <property type="match status" value="1"/>
</dbReference>
<dbReference type="Pfam" id="PF00005">
    <property type="entry name" value="ABC_tran"/>
    <property type="match status" value="2"/>
</dbReference>
<dbReference type="FunFam" id="3.40.50.300:FF:002275">
    <property type="entry name" value="ATP-binding cassette, subfamily A (ABC1), member 16"/>
    <property type="match status" value="1"/>
</dbReference>
<evidence type="ECO:0000256" key="1">
    <source>
        <dbReference type="ARBA" id="ARBA00004141"/>
    </source>
</evidence>
<keyword evidence="5 7" id="KW-1133">Transmembrane helix</keyword>
<dbReference type="GO" id="GO:0140359">
    <property type="term" value="F:ABC-type transporter activity"/>
    <property type="evidence" value="ECO:0007669"/>
    <property type="project" value="InterPro"/>
</dbReference>
<dbReference type="Gene3D" id="3.40.50.300">
    <property type="entry name" value="P-loop containing nucleotide triphosphate hydrolases"/>
    <property type="match status" value="2"/>
</dbReference>
<evidence type="ECO:0000256" key="7">
    <source>
        <dbReference type="SAM" id="Phobius"/>
    </source>
</evidence>
<feature type="transmembrane region" description="Helical" evidence="7">
    <location>
        <begin position="1058"/>
        <end position="1082"/>
    </location>
</feature>
<reference evidence="9 10" key="1">
    <citation type="journal article" date="2007" name="Nature">
        <title>Evolution of genes and genomes on the Drosophila phylogeny.</title>
        <authorList>
            <consortium name="Drosophila 12 Genomes Consortium"/>
            <person name="Clark A.G."/>
            <person name="Eisen M.B."/>
            <person name="Smith D.R."/>
            <person name="Bergman C.M."/>
            <person name="Oliver B."/>
            <person name="Markow T.A."/>
            <person name="Kaufman T.C."/>
            <person name="Kellis M."/>
            <person name="Gelbart W."/>
            <person name="Iyer V.N."/>
            <person name="Pollard D.A."/>
            <person name="Sackton T.B."/>
            <person name="Larracuente A.M."/>
            <person name="Singh N.D."/>
            <person name="Abad J.P."/>
            <person name="Abt D.N."/>
            <person name="Adryan B."/>
            <person name="Aguade M."/>
            <person name="Akashi H."/>
            <person name="Anderson W.W."/>
            <person name="Aquadro C.F."/>
            <person name="Ardell D.H."/>
            <person name="Arguello R."/>
            <person name="Artieri C.G."/>
            <person name="Barbash D.A."/>
            <person name="Barker D."/>
            <person name="Barsanti P."/>
            <person name="Batterham P."/>
            <person name="Batzoglou S."/>
            <person name="Begun D."/>
            <person name="Bhutkar A."/>
            <person name="Blanco E."/>
            <person name="Bosak S.A."/>
            <person name="Bradley R.K."/>
            <person name="Brand A.D."/>
            <person name="Brent M.R."/>
            <person name="Brooks A.N."/>
            <person name="Brown R.H."/>
            <person name="Butlin R.K."/>
            <person name="Caggese C."/>
            <person name="Calvi B.R."/>
            <person name="Bernardo de Carvalho A."/>
            <person name="Caspi A."/>
            <person name="Castrezana S."/>
            <person name="Celniker S.E."/>
            <person name="Chang J.L."/>
            <person name="Chapple C."/>
            <person name="Chatterji S."/>
            <person name="Chinwalla A."/>
            <person name="Civetta A."/>
            <person name="Clifton S.W."/>
            <person name="Comeron J.M."/>
            <person name="Costello J.C."/>
            <person name="Coyne J.A."/>
            <person name="Daub J."/>
            <person name="David R.G."/>
            <person name="Delcher A.L."/>
            <person name="Delehaunty K."/>
            <person name="Do C.B."/>
            <person name="Ebling H."/>
            <person name="Edwards K."/>
            <person name="Eickbush T."/>
            <person name="Evans J.D."/>
            <person name="Filipski A."/>
            <person name="Findeiss S."/>
            <person name="Freyhult E."/>
            <person name="Fulton L."/>
            <person name="Fulton R."/>
            <person name="Garcia A.C."/>
            <person name="Gardiner A."/>
            <person name="Garfield D.A."/>
            <person name="Garvin B.E."/>
            <person name="Gibson G."/>
            <person name="Gilbert D."/>
            <person name="Gnerre S."/>
            <person name="Godfrey J."/>
            <person name="Good R."/>
            <person name="Gotea V."/>
            <person name="Gravely B."/>
            <person name="Greenberg A.J."/>
            <person name="Griffiths-Jones S."/>
            <person name="Gross S."/>
            <person name="Guigo R."/>
            <person name="Gustafson E.A."/>
            <person name="Haerty W."/>
            <person name="Hahn M.W."/>
            <person name="Halligan D.L."/>
            <person name="Halpern A.L."/>
            <person name="Halter G.M."/>
            <person name="Han M.V."/>
            <person name="Heger A."/>
            <person name="Hillier L."/>
            <person name="Hinrichs A.S."/>
            <person name="Holmes I."/>
            <person name="Hoskins R.A."/>
            <person name="Hubisz M.J."/>
            <person name="Hultmark D."/>
            <person name="Huntley M.A."/>
            <person name="Jaffe D.B."/>
            <person name="Jagadeeshan S."/>
            <person name="Jeck W.R."/>
            <person name="Johnson J."/>
            <person name="Jones C.D."/>
            <person name="Jordan W.C."/>
            <person name="Karpen G.H."/>
            <person name="Kataoka E."/>
            <person name="Keightley P.D."/>
            <person name="Kheradpour P."/>
            <person name="Kirkness E.F."/>
            <person name="Koerich L.B."/>
            <person name="Kristiansen K."/>
            <person name="Kudrna D."/>
            <person name="Kulathinal R.J."/>
            <person name="Kumar S."/>
            <person name="Kwok R."/>
            <person name="Lander E."/>
            <person name="Langley C.H."/>
            <person name="Lapoint R."/>
            <person name="Lazzaro B.P."/>
            <person name="Lee S.J."/>
            <person name="Levesque L."/>
            <person name="Li R."/>
            <person name="Lin C.F."/>
            <person name="Lin M.F."/>
            <person name="Lindblad-Toh K."/>
            <person name="Llopart A."/>
            <person name="Long M."/>
            <person name="Low L."/>
            <person name="Lozovsky E."/>
            <person name="Lu J."/>
            <person name="Luo M."/>
            <person name="Machado C.A."/>
            <person name="Makalowski W."/>
            <person name="Marzo M."/>
            <person name="Matsuda M."/>
            <person name="Matzkin L."/>
            <person name="McAllister B."/>
            <person name="McBride C.S."/>
            <person name="McKernan B."/>
            <person name="McKernan K."/>
            <person name="Mendez-Lago M."/>
            <person name="Minx P."/>
            <person name="Mollenhauer M.U."/>
            <person name="Montooth K."/>
            <person name="Mount S.M."/>
            <person name="Mu X."/>
            <person name="Myers E."/>
            <person name="Negre B."/>
            <person name="Newfeld S."/>
            <person name="Nielsen R."/>
            <person name="Noor M.A."/>
            <person name="O'Grady P."/>
            <person name="Pachter L."/>
            <person name="Papaceit M."/>
            <person name="Parisi M.J."/>
            <person name="Parisi M."/>
            <person name="Parts L."/>
            <person name="Pedersen J.S."/>
            <person name="Pesole G."/>
            <person name="Phillippy A.M."/>
            <person name="Ponting C.P."/>
            <person name="Pop M."/>
            <person name="Porcelli D."/>
            <person name="Powell J.R."/>
            <person name="Prohaska S."/>
            <person name="Pruitt K."/>
            <person name="Puig M."/>
            <person name="Quesneville H."/>
            <person name="Ram K.R."/>
            <person name="Rand D."/>
            <person name="Rasmussen M.D."/>
            <person name="Reed L.K."/>
            <person name="Reenan R."/>
            <person name="Reily A."/>
            <person name="Remington K.A."/>
            <person name="Rieger T.T."/>
            <person name="Ritchie M.G."/>
            <person name="Robin C."/>
            <person name="Rogers Y.H."/>
            <person name="Rohde C."/>
            <person name="Rozas J."/>
            <person name="Rubenfield M.J."/>
            <person name="Ruiz A."/>
            <person name="Russo S."/>
            <person name="Salzberg S.L."/>
            <person name="Sanchez-Gracia A."/>
            <person name="Saranga D.J."/>
            <person name="Sato H."/>
            <person name="Schaeffer S.W."/>
            <person name="Schatz M.C."/>
            <person name="Schlenke T."/>
            <person name="Schwartz R."/>
            <person name="Segarra C."/>
            <person name="Singh R.S."/>
            <person name="Sirot L."/>
            <person name="Sirota M."/>
            <person name="Sisneros N.B."/>
            <person name="Smith C.D."/>
            <person name="Smith T.F."/>
            <person name="Spieth J."/>
            <person name="Stage D.E."/>
            <person name="Stark A."/>
            <person name="Stephan W."/>
            <person name="Strausberg R.L."/>
            <person name="Strempel S."/>
            <person name="Sturgill D."/>
            <person name="Sutton G."/>
            <person name="Sutton G.G."/>
            <person name="Tao W."/>
            <person name="Teichmann S."/>
            <person name="Tobari Y.N."/>
            <person name="Tomimura Y."/>
            <person name="Tsolas J.M."/>
            <person name="Valente V.L."/>
            <person name="Venter E."/>
            <person name="Venter J.C."/>
            <person name="Vicario S."/>
            <person name="Vieira F.G."/>
            <person name="Vilella A.J."/>
            <person name="Villasante A."/>
            <person name="Walenz B."/>
            <person name="Wang J."/>
            <person name="Wasserman M."/>
            <person name="Watts T."/>
            <person name="Wilson D."/>
            <person name="Wilson R.K."/>
            <person name="Wing R.A."/>
            <person name="Wolfner M.F."/>
            <person name="Wong A."/>
            <person name="Wong G.K."/>
            <person name="Wu C.I."/>
            <person name="Wu G."/>
            <person name="Yamamoto D."/>
            <person name="Yang H.P."/>
            <person name="Yang S.P."/>
            <person name="Yorke J.A."/>
            <person name="Yoshida K."/>
            <person name="Zdobnov E."/>
            <person name="Zhang P."/>
            <person name="Zhang Y."/>
            <person name="Zimin A.V."/>
            <person name="Baldwin J."/>
            <person name="Abdouelleil A."/>
            <person name="Abdulkadir J."/>
            <person name="Abebe A."/>
            <person name="Abera B."/>
            <person name="Abreu J."/>
            <person name="Acer S.C."/>
            <person name="Aftuck L."/>
            <person name="Alexander A."/>
            <person name="An P."/>
            <person name="Anderson E."/>
            <person name="Anderson S."/>
            <person name="Arachi H."/>
            <person name="Azer M."/>
            <person name="Bachantsang P."/>
            <person name="Barry A."/>
            <person name="Bayul T."/>
            <person name="Berlin A."/>
            <person name="Bessette D."/>
            <person name="Bloom T."/>
            <person name="Blye J."/>
            <person name="Boguslavskiy L."/>
            <person name="Bonnet C."/>
            <person name="Boukhgalter B."/>
            <person name="Bourzgui I."/>
            <person name="Brown A."/>
            <person name="Cahill P."/>
            <person name="Channer S."/>
            <person name="Cheshatsang Y."/>
            <person name="Chuda L."/>
            <person name="Citroen M."/>
            <person name="Collymore A."/>
            <person name="Cooke P."/>
            <person name="Costello M."/>
            <person name="D'Aco K."/>
            <person name="Daza R."/>
            <person name="De Haan G."/>
            <person name="DeGray S."/>
            <person name="DeMaso C."/>
            <person name="Dhargay N."/>
            <person name="Dooley K."/>
            <person name="Dooley E."/>
            <person name="Doricent M."/>
            <person name="Dorje P."/>
            <person name="Dorjee K."/>
            <person name="Dupes A."/>
            <person name="Elong R."/>
            <person name="Falk J."/>
            <person name="Farina A."/>
            <person name="Faro S."/>
            <person name="Ferguson D."/>
            <person name="Fisher S."/>
            <person name="Foley C.D."/>
            <person name="Franke A."/>
            <person name="Friedrich D."/>
            <person name="Gadbois L."/>
            <person name="Gearin G."/>
            <person name="Gearin C.R."/>
            <person name="Giannoukos G."/>
            <person name="Goode T."/>
            <person name="Graham J."/>
            <person name="Grandbois E."/>
            <person name="Grewal S."/>
            <person name="Gyaltsen K."/>
            <person name="Hafez N."/>
            <person name="Hagos B."/>
            <person name="Hall J."/>
            <person name="Henson C."/>
            <person name="Hollinger A."/>
            <person name="Honan T."/>
            <person name="Huard M.D."/>
            <person name="Hughes L."/>
            <person name="Hurhula B."/>
            <person name="Husby M.E."/>
            <person name="Kamat A."/>
            <person name="Kanga B."/>
            <person name="Kashin S."/>
            <person name="Khazanovich D."/>
            <person name="Kisner P."/>
            <person name="Lance K."/>
            <person name="Lara M."/>
            <person name="Lee W."/>
            <person name="Lennon N."/>
            <person name="Letendre F."/>
            <person name="LeVine R."/>
            <person name="Lipovsky A."/>
            <person name="Liu X."/>
            <person name="Liu J."/>
            <person name="Liu S."/>
            <person name="Lokyitsang T."/>
            <person name="Lokyitsang Y."/>
            <person name="Lubonja R."/>
            <person name="Lui A."/>
            <person name="MacDonald P."/>
            <person name="Magnisalis V."/>
            <person name="Maru K."/>
            <person name="Matthews C."/>
            <person name="McCusker W."/>
            <person name="McDonough S."/>
            <person name="Mehta T."/>
            <person name="Meldrim J."/>
            <person name="Meneus L."/>
            <person name="Mihai O."/>
            <person name="Mihalev A."/>
            <person name="Mihova T."/>
            <person name="Mittelman R."/>
            <person name="Mlenga V."/>
            <person name="Montmayeur A."/>
            <person name="Mulrain L."/>
            <person name="Navidi A."/>
            <person name="Naylor J."/>
            <person name="Negash T."/>
            <person name="Nguyen T."/>
            <person name="Nguyen N."/>
            <person name="Nicol R."/>
            <person name="Norbu C."/>
            <person name="Norbu N."/>
            <person name="Novod N."/>
            <person name="O'Neill B."/>
            <person name="Osman S."/>
            <person name="Markiewicz E."/>
            <person name="Oyono O.L."/>
            <person name="Patti C."/>
            <person name="Phunkhang P."/>
            <person name="Pierre F."/>
            <person name="Priest M."/>
            <person name="Raghuraman S."/>
            <person name="Rege F."/>
            <person name="Reyes R."/>
            <person name="Rise C."/>
            <person name="Rogov P."/>
            <person name="Ross K."/>
            <person name="Ryan E."/>
            <person name="Settipalli S."/>
            <person name="Shea T."/>
            <person name="Sherpa N."/>
            <person name="Shi L."/>
            <person name="Shih D."/>
            <person name="Sparrow T."/>
            <person name="Spaulding J."/>
            <person name="Stalker J."/>
            <person name="Stange-Thomann N."/>
            <person name="Stavropoulos S."/>
            <person name="Stone C."/>
            <person name="Strader C."/>
            <person name="Tesfaye S."/>
            <person name="Thomson T."/>
            <person name="Thoulutsang Y."/>
            <person name="Thoulutsang D."/>
            <person name="Topham K."/>
            <person name="Topping I."/>
            <person name="Tsamla T."/>
            <person name="Vassiliev H."/>
            <person name="Vo A."/>
            <person name="Wangchuk T."/>
            <person name="Wangdi T."/>
            <person name="Weiand M."/>
            <person name="Wilkinson J."/>
            <person name="Wilson A."/>
            <person name="Yadav S."/>
            <person name="Young G."/>
            <person name="Yu Q."/>
            <person name="Zembek L."/>
            <person name="Zhong D."/>
            <person name="Zimmer A."/>
            <person name="Zwirko Z."/>
            <person name="Jaffe D.B."/>
            <person name="Alvarez P."/>
            <person name="Brockman W."/>
            <person name="Butler J."/>
            <person name="Chin C."/>
            <person name="Gnerre S."/>
            <person name="Grabherr M."/>
            <person name="Kleber M."/>
            <person name="Mauceli E."/>
            <person name="MacCallum I."/>
        </authorList>
    </citation>
    <scope>NUCLEOTIDE SEQUENCE [LARGE SCALE GENOMIC DNA]</scope>
    <source>
        <strain evidence="10">Tucson 14024-0371.13</strain>
    </source>
</reference>
<feature type="transmembrane region" description="Helical" evidence="7">
    <location>
        <begin position="1207"/>
        <end position="1226"/>
    </location>
</feature>
<accession>B3MHM3</accession>
<feature type="transmembrane region" description="Helical" evidence="7">
    <location>
        <begin position="1088"/>
        <end position="1111"/>
    </location>
</feature>
<feature type="domain" description="ABC transporter" evidence="8">
    <location>
        <begin position="1273"/>
        <end position="1501"/>
    </location>
</feature>
<dbReference type="SUPFAM" id="SSF52540">
    <property type="entry name" value="P-loop containing nucleoside triphosphate hydrolases"/>
    <property type="match status" value="2"/>
</dbReference>
<dbReference type="GO" id="GO:0005524">
    <property type="term" value="F:ATP binding"/>
    <property type="evidence" value="ECO:0007669"/>
    <property type="project" value="UniProtKB-KW"/>
</dbReference>
<dbReference type="EMBL" id="CH902619">
    <property type="protein sequence ID" value="EDV35859.2"/>
    <property type="molecule type" value="Genomic_DNA"/>
</dbReference>
<dbReference type="Proteomes" id="UP000007801">
    <property type="component" value="Unassembled WGS sequence"/>
</dbReference>
<evidence type="ECO:0000259" key="8">
    <source>
        <dbReference type="PROSITE" id="PS50893"/>
    </source>
</evidence>
<feature type="transmembrane region" description="Helical" evidence="7">
    <location>
        <begin position="33"/>
        <end position="56"/>
    </location>
</feature>
<keyword evidence="6 7" id="KW-0472">Membrane</keyword>
<dbReference type="GO" id="GO:0016887">
    <property type="term" value="F:ATP hydrolysis activity"/>
    <property type="evidence" value="ECO:0007669"/>
    <property type="project" value="InterPro"/>
</dbReference>
<dbReference type="InterPro" id="IPR003593">
    <property type="entry name" value="AAA+_ATPase"/>
</dbReference>
<feature type="transmembrane region" description="Helical" evidence="7">
    <location>
        <begin position="1118"/>
        <end position="1138"/>
    </location>
</feature>
<feature type="domain" description="ABC transporter" evidence="8">
    <location>
        <begin position="475"/>
        <end position="704"/>
    </location>
</feature>
<evidence type="ECO:0000256" key="5">
    <source>
        <dbReference type="ARBA" id="ARBA00022989"/>
    </source>
</evidence>
<evidence type="ECO:0000256" key="6">
    <source>
        <dbReference type="ARBA" id="ARBA00023136"/>
    </source>
</evidence>
<feature type="transmembrane region" description="Helical" evidence="7">
    <location>
        <begin position="846"/>
        <end position="873"/>
    </location>
</feature>
<dbReference type="KEGG" id="dan:6495108"/>
<feature type="transmembrane region" description="Helical" evidence="7">
    <location>
        <begin position="266"/>
        <end position="290"/>
    </location>
</feature>
<keyword evidence="2 7" id="KW-0812">Transmembrane</keyword>
<feature type="transmembrane region" description="Helical" evidence="7">
    <location>
        <begin position="406"/>
        <end position="427"/>
    </location>
</feature>
<evidence type="ECO:0000313" key="10">
    <source>
        <dbReference type="Proteomes" id="UP000007801"/>
    </source>
</evidence>
<dbReference type="FunCoup" id="B3MHM3">
    <property type="interactions" value="38"/>
</dbReference>
<dbReference type="OrthoDB" id="6500128at2759"/>
<dbReference type="InParanoid" id="B3MHM3"/>
<evidence type="ECO:0000256" key="3">
    <source>
        <dbReference type="ARBA" id="ARBA00022741"/>
    </source>
</evidence>
<dbReference type="Pfam" id="PF12698">
    <property type="entry name" value="ABC2_membrane_3"/>
    <property type="match status" value="1"/>
</dbReference>
<keyword evidence="10" id="KW-1185">Reference proteome</keyword>
<name>B3MHM3_DROAN</name>
<feature type="transmembrane region" description="Helical" evidence="7">
    <location>
        <begin position="225"/>
        <end position="246"/>
    </location>
</feature>
<dbReference type="InterPro" id="IPR017871">
    <property type="entry name" value="ABC_transporter-like_CS"/>
</dbReference>